<feature type="compositionally biased region" description="Polar residues" evidence="1">
    <location>
        <begin position="166"/>
        <end position="182"/>
    </location>
</feature>
<dbReference type="STRING" id="945553.A0A0D2LS93"/>
<keyword evidence="3" id="KW-1185">Reference proteome</keyword>
<protein>
    <submittedName>
        <fullName evidence="2">Uncharacterized protein</fullName>
    </submittedName>
</protein>
<proteinExistence type="predicted"/>
<gene>
    <name evidence="2" type="ORF">HYPSUDRAFT_209359</name>
</gene>
<sequence length="582" mass="64951">MSTVTGWWWCMHQPECHPVTERSRRLPALVQNPLVSNSSSGWSKHARNHSCNPACFDDLGPGKENARRHPTFKEFVKYAGLLSAASRGDESRQTILTKYKEAWVKAYPNDSIRLILVGVEGEQILAPEDFSNFDGIPTSKPLPVNAYIEDASPPPDSSAHGKAPTTLHSPSVHPTSSVNDTPCNAGGAPSSDLPFANGESLVPYLTQHHFQIQILPSFSQIVGGLIPGFKASAQPTNLLQVVFVEVPDQRLNDHLEVDRAYVTRTDVDCEIYDILYEAVPGSISRISESKRNQGTELVPVIMASSLLLAVEMIDNDKIWDITIVDWECYRDTLVTMGEQDERCKSLWNRLVRHTKLVVGGLNFSGNFIDKNSSWGLSAQDAVKYYTSSYMLTKKTTVWVNPNDLLVAGQKHETQILLTECARSLGLEHPIAVHVEKQHLETTVKDMINGTRQGVLKRSHSSMSCHVITPHTEDPLQALKNAVKHQQQTWTEAASTFAQPAWFFQPYLPLLLYLGELRTFILNGAIYYIIYTTPKEMGSPALDLQMTPCYVVRPLTAFRYNPAKPNDPIYISLVMGPHNHAPR</sequence>
<feature type="region of interest" description="Disordered" evidence="1">
    <location>
        <begin position="150"/>
        <end position="190"/>
    </location>
</feature>
<dbReference type="EMBL" id="KN817724">
    <property type="protein sequence ID" value="KJA13658.1"/>
    <property type="molecule type" value="Genomic_DNA"/>
</dbReference>
<organism evidence="2 3">
    <name type="scientific">Hypholoma sublateritium (strain FD-334 SS-4)</name>
    <dbReference type="NCBI Taxonomy" id="945553"/>
    <lineage>
        <taxon>Eukaryota</taxon>
        <taxon>Fungi</taxon>
        <taxon>Dikarya</taxon>
        <taxon>Basidiomycota</taxon>
        <taxon>Agaricomycotina</taxon>
        <taxon>Agaricomycetes</taxon>
        <taxon>Agaricomycetidae</taxon>
        <taxon>Agaricales</taxon>
        <taxon>Agaricineae</taxon>
        <taxon>Strophariaceae</taxon>
        <taxon>Hypholoma</taxon>
    </lineage>
</organism>
<reference evidence="3" key="1">
    <citation type="submission" date="2014-04" db="EMBL/GenBank/DDBJ databases">
        <title>Evolutionary Origins and Diversification of the Mycorrhizal Mutualists.</title>
        <authorList>
            <consortium name="DOE Joint Genome Institute"/>
            <consortium name="Mycorrhizal Genomics Consortium"/>
            <person name="Kohler A."/>
            <person name="Kuo A."/>
            <person name="Nagy L.G."/>
            <person name="Floudas D."/>
            <person name="Copeland A."/>
            <person name="Barry K.W."/>
            <person name="Cichocki N."/>
            <person name="Veneault-Fourrey C."/>
            <person name="LaButti K."/>
            <person name="Lindquist E.A."/>
            <person name="Lipzen A."/>
            <person name="Lundell T."/>
            <person name="Morin E."/>
            <person name="Murat C."/>
            <person name="Riley R."/>
            <person name="Ohm R."/>
            <person name="Sun H."/>
            <person name="Tunlid A."/>
            <person name="Henrissat B."/>
            <person name="Grigoriev I.V."/>
            <person name="Hibbett D.S."/>
            <person name="Martin F."/>
        </authorList>
    </citation>
    <scope>NUCLEOTIDE SEQUENCE [LARGE SCALE GENOMIC DNA]</scope>
    <source>
        <strain evidence="3">FD-334 SS-4</strain>
    </source>
</reference>
<evidence type="ECO:0000256" key="1">
    <source>
        <dbReference type="SAM" id="MobiDB-lite"/>
    </source>
</evidence>
<name>A0A0D2LS93_HYPSF</name>
<dbReference type="AlphaFoldDB" id="A0A0D2LS93"/>
<evidence type="ECO:0000313" key="3">
    <source>
        <dbReference type="Proteomes" id="UP000054270"/>
    </source>
</evidence>
<dbReference type="Proteomes" id="UP000054270">
    <property type="component" value="Unassembled WGS sequence"/>
</dbReference>
<dbReference type="OrthoDB" id="3071471at2759"/>
<accession>A0A0D2LS93</accession>
<evidence type="ECO:0000313" key="2">
    <source>
        <dbReference type="EMBL" id="KJA13658.1"/>
    </source>
</evidence>